<dbReference type="Pfam" id="PF13458">
    <property type="entry name" value="Peripla_BP_6"/>
    <property type="match status" value="1"/>
</dbReference>
<dbReference type="InterPro" id="IPR028082">
    <property type="entry name" value="Peripla_BP_I"/>
</dbReference>
<name>A0A918A0Q5_9ACTN</name>
<protein>
    <recommendedName>
        <fullName evidence="3">Leucine-binding protein domain-containing protein</fullName>
    </recommendedName>
</protein>
<dbReference type="EMBL" id="BMNK01000002">
    <property type="protein sequence ID" value="GGP02985.1"/>
    <property type="molecule type" value="Genomic_DNA"/>
</dbReference>
<reference evidence="4" key="1">
    <citation type="journal article" date="2014" name="Int. J. Syst. Evol. Microbiol.">
        <title>Complete genome sequence of Corynebacterium casei LMG S-19264T (=DSM 44701T), isolated from a smear-ripened cheese.</title>
        <authorList>
            <consortium name="US DOE Joint Genome Institute (JGI-PGF)"/>
            <person name="Walter F."/>
            <person name="Albersmeier A."/>
            <person name="Kalinowski J."/>
            <person name="Ruckert C."/>
        </authorList>
    </citation>
    <scope>NUCLEOTIDE SEQUENCE</scope>
    <source>
        <strain evidence="4">CGMCC 4.7430</strain>
    </source>
</reference>
<organism evidence="4 5">
    <name type="scientific">Nonomuraea glycinis</name>
    <dbReference type="NCBI Taxonomy" id="2047744"/>
    <lineage>
        <taxon>Bacteria</taxon>
        <taxon>Bacillati</taxon>
        <taxon>Actinomycetota</taxon>
        <taxon>Actinomycetes</taxon>
        <taxon>Streptosporangiales</taxon>
        <taxon>Streptosporangiaceae</taxon>
        <taxon>Nonomuraea</taxon>
    </lineage>
</organism>
<dbReference type="Gene3D" id="3.40.50.2300">
    <property type="match status" value="2"/>
</dbReference>
<proteinExistence type="inferred from homology"/>
<dbReference type="AlphaFoldDB" id="A0A918A0Q5"/>
<dbReference type="SUPFAM" id="SSF53822">
    <property type="entry name" value="Periplasmic binding protein-like I"/>
    <property type="match status" value="1"/>
</dbReference>
<gene>
    <name evidence="4" type="ORF">GCM10012278_12390</name>
</gene>
<dbReference type="RefSeq" id="WP_189137502.1">
    <property type="nucleotide sequence ID" value="NZ_BMNK01000002.1"/>
</dbReference>
<dbReference type="PANTHER" id="PTHR30483">
    <property type="entry name" value="LEUCINE-SPECIFIC-BINDING PROTEIN"/>
    <property type="match status" value="1"/>
</dbReference>
<evidence type="ECO:0000313" key="4">
    <source>
        <dbReference type="EMBL" id="GGP02985.1"/>
    </source>
</evidence>
<dbReference type="InterPro" id="IPR051010">
    <property type="entry name" value="BCAA_transport"/>
</dbReference>
<keyword evidence="5" id="KW-1185">Reference proteome</keyword>
<reference evidence="4" key="2">
    <citation type="submission" date="2020-09" db="EMBL/GenBank/DDBJ databases">
        <authorList>
            <person name="Sun Q."/>
            <person name="Zhou Y."/>
        </authorList>
    </citation>
    <scope>NUCLEOTIDE SEQUENCE</scope>
    <source>
        <strain evidence="4">CGMCC 4.7430</strain>
    </source>
</reference>
<dbReference type="PANTHER" id="PTHR30483:SF37">
    <property type="entry name" value="ABC TRANSPORTER SUBSTRATE-BINDING PROTEIN"/>
    <property type="match status" value="1"/>
</dbReference>
<evidence type="ECO:0000259" key="3">
    <source>
        <dbReference type="Pfam" id="PF13458"/>
    </source>
</evidence>
<dbReference type="Proteomes" id="UP000660745">
    <property type="component" value="Unassembled WGS sequence"/>
</dbReference>
<feature type="domain" description="Leucine-binding protein" evidence="3">
    <location>
        <begin position="14"/>
        <end position="328"/>
    </location>
</feature>
<comment type="similarity">
    <text evidence="1">Belongs to the leucine-binding protein family.</text>
</comment>
<dbReference type="InterPro" id="IPR028081">
    <property type="entry name" value="Leu-bd"/>
</dbReference>
<evidence type="ECO:0000256" key="1">
    <source>
        <dbReference type="ARBA" id="ARBA00010062"/>
    </source>
</evidence>
<evidence type="ECO:0000313" key="5">
    <source>
        <dbReference type="Proteomes" id="UP000660745"/>
    </source>
</evidence>
<comment type="caution">
    <text evidence="4">The sequence shown here is derived from an EMBL/GenBank/DDBJ whole genome shotgun (WGS) entry which is preliminary data.</text>
</comment>
<sequence length="338" mass="35999">MPEFSSCRARNGLRLGACLSLTGRFARFGTQALHGLTIWRSRTEAAELVVEDDRSDPKSLDSAFPDLARRCDLILGPYSTHLMRRAGDIGAHLDRLIWNHGGSGDDVQHAHPGHLVSVLTPASRYADPFVQHVASELVIVQGKGGFGRQVADGAVTLAHELGKEVVRLGPDDDLQRPGPWSLLCAGTFEEDVQTVRRARALPNPPRSTCAVAAGVRAFGSAVEDAQGTYGVGQWFPGAGGAPELFMTESDFLTAYQKHAGAPPDYPAVQAAATAAIATHCAERAGSTAREALWPVAAALETTTLFGAFKIDPHTGVQVGHQTAFARWAVDGPVALRRL</sequence>
<keyword evidence="2" id="KW-0732">Signal</keyword>
<accession>A0A918A0Q5</accession>
<evidence type="ECO:0000256" key="2">
    <source>
        <dbReference type="ARBA" id="ARBA00022729"/>
    </source>
</evidence>